<evidence type="ECO:0000313" key="12">
    <source>
        <dbReference type="Proteomes" id="UP001448207"/>
    </source>
</evidence>
<feature type="transmembrane region" description="Helical" evidence="10">
    <location>
        <begin position="125"/>
        <end position="145"/>
    </location>
</feature>
<evidence type="ECO:0000256" key="10">
    <source>
        <dbReference type="SAM" id="Phobius"/>
    </source>
</evidence>
<feature type="transmembrane region" description="Helical" evidence="10">
    <location>
        <begin position="229"/>
        <end position="248"/>
    </location>
</feature>
<protein>
    <submittedName>
        <fullName evidence="11">CrcB-like protein-domain-containing protein</fullName>
    </submittedName>
</protein>
<sequence>MRQFTNNDPRITGEGNRSLSPHHVNRGDQFNQVSMEPDILRQDAQTEISNERPTVISLEIHENKLAIVGAIIPFSVLGVLIRIGLQRLETYPGAPVFGLVYAQWVGCFIMGIAVENKNAIHKWYLPLQIGLSSGLCGSITTFSSWQLDIFKGFSNYYFNPHTRGYNILDAISQLLVTMAISFNGFVFGQHAGHLVEWLVKKISPTKVCKEEIKIIPRGFALDYLSAPDYSVIGFGILCWLGVIFAAIFTQKQKELALACVFAPVGALLRWYLSFYNIYRAQRFPLGTFIANIFGTAVLAALALSQSGPVMTSISCTVVQALADGFCGCLTTISTFMVELKGLSLRRSYVYGITTVVIAQCLMFIILGPYIWTKGVNQMCI</sequence>
<feature type="region of interest" description="Disordered" evidence="9">
    <location>
        <begin position="1"/>
        <end position="27"/>
    </location>
</feature>
<feature type="compositionally biased region" description="Polar residues" evidence="9">
    <location>
        <begin position="1"/>
        <end position="19"/>
    </location>
</feature>
<feature type="transmembrane region" description="Helical" evidence="10">
    <location>
        <begin position="315"/>
        <end position="336"/>
    </location>
</feature>
<comment type="catalytic activity">
    <reaction evidence="8">
        <text>fluoride(in) = fluoride(out)</text>
        <dbReference type="Rhea" id="RHEA:76159"/>
        <dbReference type="ChEBI" id="CHEBI:17051"/>
    </reaction>
    <physiologicalReaction direction="left-to-right" evidence="8">
        <dbReference type="Rhea" id="RHEA:76160"/>
    </physiologicalReaction>
</comment>
<dbReference type="PANTHER" id="PTHR28259">
    <property type="entry name" value="FLUORIDE EXPORT PROTEIN 1-RELATED"/>
    <property type="match status" value="1"/>
</dbReference>
<evidence type="ECO:0000256" key="3">
    <source>
        <dbReference type="ARBA" id="ARBA00022475"/>
    </source>
</evidence>
<keyword evidence="3" id="KW-1003">Cell membrane</keyword>
<evidence type="ECO:0000256" key="1">
    <source>
        <dbReference type="ARBA" id="ARBA00002598"/>
    </source>
</evidence>
<keyword evidence="5 10" id="KW-1133">Transmembrane helix</keyword>
<name>A0ABR3AQS4_PHYBL</name>
<feature type="transmembrane region" description="Helical" evidence="10">
    <location>
        <begin position="348"/>
        <end position="371"/>
    </location>
</feature>
<dbReference type="Proteomes" id="UP001448207">
    <property type="component" value="Unassembled WGS sequence"/>
</dbReference>
<evidence type="ECO:0000313" key="11">
    <source>
        <dbReference type="EMBL" id="KAL0080364.1"/>
    </source>
</evidence>
<reference evidence="11 12" key="1">
    <citation type="submission" date="2024-04" db="EMBL/GenBank/DDBJ databases">
        <title>Symmetric and asymmetric DNA N6-adenine methylation regulates different biological responses in Mucorales.</title>
        <authorList>
            <consortium name="Lawrence Berkeley National Laboratory"/>
            <person name="Lax C."/>
            <person name="Mondo S.J."/>
            <person name="Osorio-Concepcion M."/>
            <person name="Muszewska A."/>
            <person name="Corrochano-Luque M."/>
            <person name="Gutierrez G."/>
            <person name="Riley R."/>
            <person name="Lipzen A."/>
            <person name="Guo J."/>
            <person name="Hundley H."/>
            <person name="Amirebrahimi M."/>
            <person name="Ng V."/>
            <person name="Lorenzo-Gutierrez D."/>
            <person name="Binder U."/>
            <person name="Yang J."/>
            <person name="Song Y."/>
            <person name="Canovas D."/>
            <person name="Navarro E."/>
            <person name="Freitag M."/>
            <person name="Gabaldon T."/>
            <person name="Grigoriev I.V."/>
            <person name="Corrochano L.M."/>
            <person name="Nicolas F.E."/>
            <person name="Garre V."/>
        </authorList>
    </citation>
    <scope>NUCLEOTIDE SEQUENCE [LARGE SCALE GENOMIC DNA]</scope>
    <source>
        <strain evidence="11 12">L51</strain>
    </source>
</reference>
<evidence type="ECO:0000256" key="4">
    <source>
        <dbReference type="ARBA" id="ARBA00022692"/>
    </source>
</evidence>
<keyword evidence="6 10" id="KW-0472">Membrane</keyword>
<dbReference type="Pfam" id="PF02537">
    <property type="entry name" value="CRCB"/>
    <property type="match status" value="2"/>
</dbReference>
<dbReference type="EMBL" id="JBCLYO010000020">
    <property type="protein sequence ID" value="KAL0080364.1"/>
    <property type="molecule type" value="Genomic_DNA"/>
</dbReference>
<evidence type="ECO:0000256" key="8">
    <source>
        <dbReference type="ARBA" id="ARBA00035585"/>
    </source>
</evidence>
<proteinExistence type="inferred from homology"/>
<evidence type="ECO:0000256" key="9">
    <source>
        <dbReference type="SAM" id="MobiDB-lite"/>
    </source>
</evidence>
<comment type="subcellular location">
    <subcellularLocation>
        <location evidence="2">Cell membrane</location>
        <topology evidence="2">Multi-pass membrane protein</topology>
    </subcellularLocation>
</comment>
<feature type="transmembrane region" description="Helical" evidence="10">
    <location>
        <begin position="284"/>
        <end position="303"/>
    </location>
</feature>
<organism evidence="11 12">
    <name type="scientific">Phycomyces blakesleeanus</name>
    <dbReference type="NCBI Taxonomy" id="4837"/>
    <lineage>
        <taxon>Eukaryota</taxon>
        <taxon>Fungi</taxon>
        <taxon>Fungi incertae sedis</taxon>
        <taxon>Mucoromycota</taxon>
        <taxon>Mucoromycotina</taxon>
        <taxon>Mucoromycetes</taxon>
        <taxon>Mucorales</taxon>
        <taxon>Phycomycetaceae</taxon>
        <taxon>Phycomyces</taxon>
    </lineage>
</organism>
<evidence type="ECO:0000256" key="6">
    <source>
        <dbReference type="ARBA" id="ARBA00023136"/>
    </source>
</evidence>
<keyword evidence="12" id="KW-1185">Reference proteome</keyword>
<comment type="caution">
    <text evidence="11">The sequence shown here is derived from an EMBL/GenBank/DDBJ whole genome shotgun (WGS) entry which is preliminary data.</text>
</comment>
<feature type="transmembrane region" description="Helical" evidence="10">
    <location>
        <begin position="255"/>
        <end position="272"/>
    </location>
</feature>
<evidence type="ECO:0000256" key="5">
    <source>
        <dbReference type="ARBA" id="ARBA00022989"/>
    </source>
</evidence>
<gene>
    <name evidence="11" type="ORF">J3Q64DRAFT_1759693</name>
</gene>
<accession>A0ABR3AQS4</accession>
<dbReference type="InterPro" id="IPR003691">
    <property type="entry name" value="FluC"/>
</dbReference>
<comment type="function">
    <text evidence="1">Fluoride channel required for the rapid expulsion of cytoplasmic fluoride.</text>
</comment>
<keyword evidence="4 10" id="KW-0812">Transmembrane</keyword>
<evidence type="ECO:0000256" key="2">
    <source>
        <dbReference type="ARBA" id="ARBA00004651"/>
    </source>
</evidence>
<comment type="similarity">
    <text evidence="7">Belongs to the fluoride channel Fluc/FEX (TC 1.A.43) family.</text>
</comment>
<dbReference type="PANTHER" id="PTHR28259:SF1">
    <property type="entry name" value="FLUORIDE EXPORT PROTEIN 1-RELATED"/>
    <property type="match status" value="1"/>
</dbReference>
<feature type="transmembrane region" description="Helical" evidence="10">
    <location>
        <begin position="91"/>
        <end position="113"/>
    </location>
</feature>
<feature type="transmembrane region" description="Helical" evidence="10">
    <location>
        <begin position="65"/>
        <end position="85"/>
    </location>
</feature>
<evidence type="ECO:0000256" key="7">
    <source>
        <dbReference type="ARBA" id="ARBA00035120"/>
    </source>
</evidence>